<proteinExistence type="inferred from homology"/>
<dbReference type="RefSeq" id="WP_227625657.1">
    <property type="nucleotide sequence ID" value="NZ_BAZW01000017.1"/>
</dbReference>
<comment type="caution">
    <text evidence="2">The sequence shown here is derived from an EMBL/GenBank/DDBJ whole genome shotgun (WGS) entry which is preliminary data.</text>
</comment>
<gene>
    <name evidence="2" type="ORF">JCM15548_12317</name>
</gene>
<evidence type="ECO:0000256" key="1">
    <source>
        <dbReference type="ARBA" id="ARBA00006479"/>
    </source>
</evidence>
<dbReference type="PANTHER" id="PTHR18964">
    <property type="entry name" value="ROK (REPRESSOR, ORF, KINASE) FAMILY"/>
    <property type="match status" value="1"/>
</dbReference>
<dbReference type="SUPFAM" id="SSF53067">
    <property type="entry name" value="Actin-like ATPase domain"/>
    <property type="match status" value="1"/>
</dbReference>
<dbReference type="InterPro" id="IPR000600">
    <property type="entry name" value="ROK"/>
</dbReference>
<dbReference type="STRING" id="1236989.JCM15548_12317"/>
<comment type="similarity">
    <text evidence="1">Belongs to the ROK (NagC/XylR) family.</text>
</comment>
<keyword evidence="2" id="KW-0418">Kinase</keyword>
<keyword evidence="3" id="KW-1185">Reference proteome</keyword>
<dbReference type="Proteomes" id="UP000032900">
    <property type="component" value="Unassembled WGS sequence"/>
</dbReference>
<keyword evidence="2" id="KW-0808">Transferase</keyword>
<reference evidence="2 3" key="1">
    <citation type="journal article" date="2015" name="Microbes Environ.">
        <title>Distribution and evolution of nitrogen fixation genes in the phylum bacteroidetes.</title>
        <authorList>
            <person name="Inoue J."/>
            <person name="Oshima K."/>
            <person name="Suda W."/>
            <person name="Sakamoto M."/>
            <person name="Iino T."/>
            <person name="Noda S."/>
            <person name="Hongoh Y."/>
            <person name="Hattori M."/>
            <person name="Ohkuma M."/>
        </authorList>
    </citation>
    <scope>NUCLEOTIDE SEQUENCE [LARGE SCALE GENOMIC DNA]</scope>
    <source>
        <strain evidence="2">JCM 15548</strain>
    </source>
</reference>
<dbReference type="AlphaFoldDB" id="A0A0E9LYX7"/>
<dbReference type="Pfam" id="PF00480">
    <property type="entry name" value="ROK"/>
    <property type="match status" value="1"/>
</dbReference>
<accession>A0A0E9LYX7</accession>
<dbReference type="EMBL" id="BAZW01000017">
    <property type="protein sequence ID" value="GAO30070.1"/>
    <property type="molecule type" value="Genomic_DNA"/>
</dbReference>
<name>A0A0E9LYX7_9BACT</name>
<protein>
    <submittedName>
        <fullName evidence="2">Glucokinase</fullName>
    </submittedName>
</protein>
<evidence type="ECO:0000313" key="2">
    <source>
        <dbReference type="EMBL" id="GAO30070.1"/>
    </source>
</evidence>
<evidence type="ECO:0000313" key="3">
    <source>
        <dbReference type="Proteomes" id="UP000032900"/>
    </source>
</evidence>
<dbReference type="GO" id="GO:0016301">
    <property type="term" value="F:kinase activity"/>
    <property type="evidence" value="ECO:0007669"/>
    <property type="project" value="UniProtKB-KW"/>
</dbReference>
<dbReference type="InterPro" id="IPR043129">
    <property type="entry name" value="ATPase_NBD"/>
</dbReference>
<organism evidence="2 3">
    <name type="scientific">Geofilum rubicundum JCM 15548</name>
    <dbReference type="NCBI Taxonomy" id="1236989"/>
    <lineage>
        <taxon>Bacteria</taxon>
        <taxon>Pseudomonadati</taxon>
        <taxon>Bacteroidota</taxon>
        <taxon>Bacteroidia</taxon>
        <taxon>Marinilabiliales</taxon>
        <taxon>Marinilabiliaceae</taxon>
        <taxon>Geofilum</taxon>
    </lineage>
</organism>
<dbReference type="Gene3D" id="3.30.420.40">
    <property type="match status" value="2"/>
</dbReference>
<dbReference type="PANTHER" id="PTHR18964:SF149">
    <property type="entry name" value="BIFUNCTIONAL UDP-N-ACETYLGLUCOSAMINE 2-EPIMERASE_N-ACETYLMANNOSAMINE KINASE"/>
    <property type="match status" value="1"/>
</dbReference>
<sequence>MDIYQTRINVFNAANQSCSETRTYEIALNNTVETLELLVSSIESFIKEAGVDRKLLVGIGVSMPGLVDSRKGVNRTYLQFDGPSLKDVLEDRIKLPVFIENDAKAIALSVWRDGVAKGKKDVLVLFLDWGIGLGMILDGKLYRGASGFAGEFSHIPIVENGELCICGKLGCLQTLGAGTALVKKAKEGLKEGKSSLLAKEELGTLSLHAIVDAALRGDQFAINLFAEIGKNLGKGISILIQLFNPEQIVIGGKMAEVGQYLTMPIQQAINTYSMSQISGRVTIELSRFGKDIGLNGALAVVMSEVFDYMQKHHH</sequence>